<evidence type="ECO:0000313" key="1">
    <source>
        <dbReference type="EMBL" id="QHW33544.1"/>
    </source>
</evidence>
<dbReference type="Proteomes" id="UP000479114">
    <property type="component" value="Chromosome"/>
</dbReference>
<evidence type="ECO:0000313" key="2">
    <source>
        <dbReference type="Proteomes" id="UP000479114"/>
    </source>
</evidence>
<gene>
    <name evidence="1" type="ORF">GZH47_23940</name>
</gene>
<reference evidence="1 2" key="1">
    <citation type="submission" date="2020-02" db="EMBL/GenBank/DDBJ databases">
        <title>Paenibacillus sp. nov., isolated from rhizosphere soil of tomato.</title>
        <authorList>
            <person name="Weon H.-Y."/>
            <person name="Lee S.A."/>
        </authorList>
    </citation>
    <scope>NUCLEOTIDE SEQUENCE [LARGE SCALE GENOMIC DNA]</scope>
    <source>
        <strain evidence="1 2">14171R-81</strain>
    </source>
</reference>
<organism evidence="1 2">
    <name type="scientific">Paenibacillus rhizovicinus</name>
    <dbReference type="NCBI Taxonomy" id="2704463"/>
    <lineage>
        <taxon>Bacteria</taxon>
        <taxon>Bacillati</taxon>
        <taxon>Bacillota</taxon>
        <taxon>Bacilli</taxon>
        <taxon>Bacillales</taxon>
        <taxon>Paenibacillaceae</taxon>
        <taxon>Paenibacillus</taxon>
    </lineage>
</organism>
<dbReference type="AlphaFoldDB" id="A0A6C0P4S1"/>
<proteinExistence type="predicted"/>
<dbReference type="RefSeq" id="WP_162643541.1">
    <property type="nucleotide sequence ID" value="NZ_CP048286.1"/>
</dbReference>
<accession>A0A6C0P4S1</accession>
<dbReference type="KEGG" id="prz:GZH47_23940"/>
<name>A0A6C0P4S1_9BACL</name>
<protein>
    <recommendedName>
        <fullName evidence="3">Exosporium protein C</fullName>
    </recommendedName>
</protein>
<dbReference type="EMBL" id="CP048286">
    <property type="protein sequence ID" value="QHW33544.1"/>
    <property type="molecule type" value="Genomic_DNA"/>
</dbReference>
<evidence type="ECO:0008006" key="3">
    <source>
        <dbReference type="Google" id="ProtNLM"/>
    </source>
</evidence>
<sequence>MPSVINYNSARLNNVPDGTILTITSDAPQLLLTMGIYVSAPVSSLEIMSTIGTETPVEPTLLTGTVVVDTVEQGAARMFVDPPNSVVLSFHTILQNLPVGHHVIQLFVSTIDSDIGLGGPVTMSAWVLA</sequence>
<keyword evidence="2" id="KW-1185">Reference proteome</keyword>